<sequence>MRSPFYQMWKEDNGKRYVVKEWFRGGEAYYRGSYKIKEGKWRTINSLPRRMTPEEAEKDLESYAERKGLVKLHLEGRA</sequence>
<proteinExistence type="predicted"/>
<protein>
    <submittedName>
        <fullName evidence="1">Uncharacterized protein</fullName>
    </submittedName>
</protein>
<dbReference type="GeneID" id="92716109"/>
<dbReference type="EMBL" id="AP019697">
    <property type="protein sequence ID" value="BBK24960.1"/>
    <property type="molecule type" value="Genomic_DNA"/>
</dbReference>
<evidence type="ECO:0000313" key="1">
    <source>
        <dbReference type="EMBL" id="BBK24960.1"/>
    </source>
</evidence>
<accession>A0A8D4UU62</accession>
<organism evidence="1 2">
    <name type="scientific">Dialister hominis</name>
    <dbReference type="NCBI Taxonomy" id="2582419"/>
    <lineage>
        <taxon>Bacteria</taxon>
        <taxon>Bacillati</taxon>
        <taxon>Bacillota</taxon>
        <taxon>Negativicutes</taxon>
        <taxon>Veillonellales</taxon>
        <taxon>Veillonellaceae</taxon>
        <taxon>Dialister</taxon>
    </lineage>
</organism>
<name>A0A8D4UU62_9FIRM</name>
<dbReference type="RefSeq" id="WP_162501760.1">
    <property type="nucleotide sequence ID" value="NZ_AP019697.1"/>
</dbReference>
<evidence type="ECO:0000313" key="2">
    <source>
        <dbReference type="Proteomes" id="UP000320585"/>
    </source>
</evidence>
<dbReference type="AlphaFoldDB" id="A0A8D4UU62"/>
<dbReference type="Proteomes" id="UP000320585">
    <property type="component" value="Chromosome"/>
</dbReference>
<keyword evidence="2" id="KW-1185">Reference proteome</keyword>
<gene>
    <name evidence="1" type="ORF">Dia5BBH33_08950</name>
</gene>
<dbReference type="KEGG" id="dho:Dia5BBH33_08950"/>
<reference evidence="2" key="1">
    <citation type="submission" date="2019-05" db="EMBL/GenBank/DDBJ databases">
        <title>Complete genome sequencing of Dialister sp. strain 5BBH33.</title>
        <authorList>
            <person name="Sakamoto M."/>
            <person name="Murakami T."/>
            <person name="Mori H."/>
        </authorList>
    </citation>
    <scope>NUCLEOTIDE SEQUENCE [LARGE SCALE GENOMIC DNA]</scope>
    <source>
        <strain evidence="2">5BBH33</strain>
    </source>
</reference>